<evidence type="ECO:0008006" key="4">
    <source>
        <dbReference type="Google" id="ProtNLM"/>
    </source>
</evidence>
<dbReference type="InterPro" id="IPR011011">
    <property type="entry name" value="Znf_FYVE_PHD"/>
</dbReference>
<evidence type="ECO:0000313" key="2">
    <source>
        <dbReference type="EMBL" id="KAL1510085.1"/>
    </source>
</evidence>
<evidence type="ECO:0000256" key="1">
    <source>
        <dbReference type="SAM" id="MobiDB-lite"/>
    </source>
</evidence>
<dbReference type="Gene3D" id="3.30.40.10">
    <property type="entry name" value="Zinc/RING finger domain, C3HC4 (zinc finger)"/>
    <property type="match status" value="1"/>
</dbReference>
<name>A0ABD1F5U8_HYPHA</name>
<comment type="caution">
    <text evidence="2">The sequence shown here is derived from an EMBL/GenBank/DDBJ whole genome shotgun (WGS) entry which is preliminary data.</text>
</comment>
<organism evidence="2 3">
    <name type="scientific">Hypothenemus hampei</name>
    <name type="common">Coffee berry borer</name>
    <dbReference type="NCBI Taxonomy" id="57062"/>
    <lineage>
        <taxon>Eukaryota</taxon>
        <taxon>Metazoa</taxon>
        <taxon>Ecdysozoa</taxon>
        <taxon>Arthropoda</taxon>
        <taxon>Hexapoda</taxon>
        <taxon>Insecta</taxon>
        <taxon>Pterygota</taxon>
        <taxon>Neoptera</taxon>
        <taxon>Endopterygota</taxon>
        <taxon>Coleoptera</taxon>
        <taxon>Polyphaga</taxon>
        <taxon>Cucujiformia</taxon>
        <taxon>Curculionidae</taxon>
        <taxon>Scolytinae</taxon>
        <taxon>Hypothenemus</taxon>
    </lineage>
</organism>
<dbReference type="AlphaFoldDB" id="A0ABD1F5U8"/>
<evidence type="ECO:0000313" key="3">
    <source>
        <dbReference type="Proteomes" id="UP001566132"/>
    </source>
</evidence>
<dbReference type="SUPFAM" id="SSF57903">
    <property type="entry name" value="FYVE/PHD zinc finger"/>
    <property type="match status" value="1"/>
</dbReference>
<gene>
    <name evidence="2" type="ORF">ABEB36_004740</name>
</gene>
<sequence length="135" mass="15557">MILTSSPCKQDLETSIKRKKESFKLKKKRPLNIKNKSKEATKKTAQKKRKISKDKESSSESSNKSDYSVDDSTDESPDRSQNENGKCFYCLGLFSEDVHGEKWIQCVSCRRWAHEECSGIEDVADFYVCEFCTNH</sequence>
<proteinExistence type="predicted"/>
<protein>
    <recommendedName>
        <fullName evidence="4">Zinc finger PHD-type domain-containing protein</fullName>
    </recommendedName>
</protein>
<dbReference type="InterPro" id="IPR013083">
    <property type="entry name" value="Znf_RING/FYVE/PHD"/>
</dbReference>
<reference evidence="2 3" key="1">
    <citation type="submission" date="2024-05" db="EMBL/GenBank/DDBJ databases">
        <title>Genetic variation in Jamaican populations of the coffee berry borer (Hypothenemus hampei).</title>
        <authorList>
            <person name="Errbii M."/>
            <person name="Myrie A."/>
        </authorList>
    </citation>
    <scope>NUCLEOTIDE SEQUENCE [LARGE SCALE GENOMIC DNA]</scope>
    <source>
        <strain evidence="2">JA-Hopewell-2020-01-JO</strain>
        <tissue evidence="2">Whole body</tissue>
    </source>
</reference>
<dbReference type="EMBL" id="JBDJPC010000003">
    <property type="protein sequence ID" value="KAL1510085.1"/>
    <property type="molecule type" value="Genomic_DNA"/>
</dbReference>
<keyword evidence="3" id="KW-1185">Reference proteome</keyword>
<feature type="compositionally biased region" description="Basic residues" evidence="1">
    <location>
        <begin position="17"/>
        <end position="31"/>
    </location>
</feature>
<accession>A0ABD1F5U8</accession>
<dbReference type="Proteomes" id="UP001566132">
    <property type="component" value="Unassembled WGS sequence"/>
</dbReference>
<feature type="region of interest" description="Disordered" evidence="1">
    <location>
        <begin position="1"/>
        <end position="84"/>
    </location>
</feature>